<evidence type="ECO:0000313" key="2">
    <source>
        <dbReference type="Proteomes" id="UP000254055"/>
    </source>
</evidence>
<reference evidence="1 2" key="1">
    <citation type="submission" date="2018-06" db="EMBL/GenBank/DDBJ databases">
        <authorList>
            <consortium name="Pathogen Informatics"/>
            <person name="Doyle S."/>
        </authorList>
    </citation>
    <scope>NUCLEOTIDE SEQUENCE [LARGE SCALE GENOMIC DNA]</scope>
    <source>
        <strain evidence="1 2">NCTC12229</strain>
    </source>
</reference>
<sequence length="364" mass="41232">MLTINDLQQHKLILFEAVSGSRAYGLDTPESDTDIKGVFYLPRRLFYGLDYIPQVSNETNDIVYYELGRFIELLLASNPNTLELLASPPECVRIRSPLMDAFKPEWFISQACRQSFAGYAYGQIKKARGLNKKIVNPIPPLKKTVLDFCHIVSGAQTVPLTEWLQQQGLRQQEIGLSNINHARHLYAVFHDSDGLKGYRGIMQKEEANNLLLGSIPPGETPLAYLSFNQDGYSSYCREYASYHQWENERNETRYSGTQAHGQGYDAKNMMHTFRLLETALDIARHGEIRVRRPNREALLAIKRGEFAYDTLTAQAEALMQQVDALFEQSALPEHVNRDAALAALVKVREGIYGSSSKPDLINQE</sequence>
<evidence type="ECO:0000313" key="1">
    <source>
        <dbReference type="EMBL" id="SUA44129.1"/>
    </source>
</evidence>
<dbReference type="AlphaFoldDB" id="A0A378WSL3"/>
<dbReference type="InterPro" id="IPR018775">
    <property type="entry name" value="RlaP"/>
</dbReference>
<dbReference type="OrthoDB" id="243791at2"/>
<dbReference type="Proteomes" id="UP000254055">
    <property type="component" value="Unassembled WGS sequence"/>
</dbReference>
<keyword evidence="1" id="KW-0808">Transferase</keyword>
<organism evidence="1 2">
    <name type="scientific">Neisseria zoodegmatis</name>
    <dbReference type="NCBI Taxonomy" id="326523"/>
    <lineage>
        <taxon>Bacteria</taxon>
        <taxon>Pseudomonadati</taxon>
        <taxon>Pseudomonadota</taxon>
        <taxon>Betaproteobacteria</taxon>
        <taxon>Neisseriales</taxon>
        <taxon>Neisseriaceae</taxon>
        <taxon>Neisseria</taxon>
    </lineage>
</organism>
<dbReference type="PANTHER" id="PTHR34817">
    <property type="entry name" value="NUCLEOTIDYLTRANSFERASE"/>
    <property type="match status" value="1"/>
</dbReference>
<accession>A0A378WSL3</accession>
<dbReference type="GO" id="GO:0016740">
    <property type="term" value="F:transferase activity"/>
    <property type="evidence" value="ECO:0007669"/>
    <property type="project" value="UniProtKB-KW"/>
</dbReference>
<gene>
    <name evidence="1" type="ORF">NCTC12229_01613</name>
</gene>
<protein>
    <submittedName>
        <fullName evidence="1">Predicted nucleotidyltransferase</fullName>
    </submittedName>
</protein>
<dbReference type="Pfam" id="PF10127">
    <property type="entry name" value="RlaP"/>
    <property type="match status" value="1"/>
</dbReference>
<dbReference type="EMBL" id="UGRS01000002">
    <property type="protein sequence ID" value="SUA44129.1"/>
    <property type="molecule type" value="Genomic_DNA"/>
</dbReference>
<dbReference type="PANTHER" id="PTHR34817:SF2">
    <property type="entry name" value="NUCLEOTIDYLTRANSFERASE"/>
    <property type="match status" value="1"/>
</dbReference>
<name>A0A378WSL3_9NEIS</name>
<dbReference type="RefSeq" id="WP_115134246.1">
    <property type="nucleotide sequence ID" value="NZ_UGRS01000002.1"/>
</dbReference>
<proteinExistence type="predicted"/>